<evidence type="ECO:0000313" key="1">
    <source>
        <dbReference type="EMBL" id="KNH03510.1"/>
    </source>
</evidence>
<accession>A0A0L1KHH1</accession>
<reference evidence="1" key="1">
    <citation type="submission" date="2015-02" db="EMBL/GenBank/DDBJ databases">
        <authorList>
            <person name="Chooi Y.-H."/>
        </authorList>
    </citation>
    <scope>NUCLEOTIDE SEQUENCE [LARGE SCALE GENOMIC DNA]</scope>
    <source>
        <strain evidence="1">LAMA 915</strain>
    </source>
</reference>
<organism evidence="1 2">
    <name type="scientific">Qipengyuania citrea LAMA 915</name>
    <dbReference type="NCBI Taxonomy" id="1306953"/>
    <lineage>
        <taxon>Bacteria</taxon>
        <taxon>Pseudomonadati</taxon>
        <taxon>Pseudomonadota</taxon>
        <taxon>Alphaproteobacteria</taxon>
        <taxon>Sphingomonadales</taxon>
        <taxon>Erythrobacteraceae</taxon>
        <taxon>Qipengyuania</taxon>
    </lineage>
</organism>
<gene>
    <name evidence="1" type="ORF">J121_1753</name>
</gene>
<protein>
    <submittedName>
        <fullName evidence="1">Uncharacterized protein</fullName>
    </submittedName>
</protein>
<name>A0A0L1KHH1_9SPHN</name>
<dbReference type="EMBL" id="JYNE01000006">
    <property type="protein sequence ID" value="KNH03510.1"/>
    <property type="molecule type" value="Genomic_DNA"/>
</dbReference>
<comment type="caution">
    <text evidence="1">The sequence shown here is derived from an EMBL/GenBank/DDBJ whole genome shotgun (WGS) entry which is preliminary data.</text>
</comment>
<dbReference type="Proteomes" id="UP000037446">
    <property type="component" value="Unassembled WGS sequence"/>
</dbReference>
<proteinExistence type="predicted"/>
<dbReference type="AlphaFoldDB" id="A0A0L1KHH1"/>
<evidence type="ECO:0000313" key="2">
    <source>
        <dbReference type="Proteomes" id="UP000037446"/>
    </source>
</evidence>
<sequence>MITIVIEEQRQVVRADTSEFENVGGETCNLPSIRSQLVNCQDRDVAIMFAKIEINRLD</sequence>